<keyword evidence="14" id="KW-1185">Reference proteome</keyword>
<keyword evidence="2" id="KW-0813">Transport</keyword>
<dbReference type="PANTHER" id="PTHR23284">
    <property type="entry name" value="PROLACTIN REGULATORY ELEMENT BINDING PROTEIN"/>
    <property type="match status" value="1"/>
</dbReference>
<evidence type="ECO:0000256" key="6">
    <source>
        <dbReference type="ARBA" id="ARBA00022824"/>
    </source>
</evidence>
<dbReference type="EMBL" id="OU466858">
    <property type="protein sequence ID" value="CAH2045904.1"/>
    <property type="molecule type" value="Genomic_DNA"/>
</dbReference>
<evidence type="ECO:0000256" key="2">
    <source>
        <dbReference type="ARBA" id="ARBA00022448"/>
    </source>
</evidence>
<keyword evidence="4 12" id="KW-0812">Transmembrane</keyword>
<keyword evidence="7" id="KW-0931">ER-Golgi transport</keyword>
<dbReference type="InterPro" id="IPR045260">
    <property type="entry name" value="Sec12-like"/>
</dbReference>
<organism evidence="13 14">
    <name type="scientific">Thlaspi arvense</name>
    <name type="common">Field penny-cress</name>
    <dbReference type="NCBI Taxonomy" id="13288"/>
    <lineage>
        <taxon>Eukaryota</taxon>
        <taxon>Viridiplantae</taxon>
        <taxon>Streptophyta</taxon>
        <taxon>Embryophyta</taxon>
        <taxon>Tracheophyta</taxon>
        <taxon>Spermatophyta</taxon>
        <taxon>Magnoliopsida</taxon>
        <taxon>eudicotyledons</taxon>
        <taxon>Gunneridae</taxon>
        <taxon>Pentapetalae</taxon>
        <taxon>rosids</taxon>
        <taxon>malvids</taxon>
        <taxon>Brassicales</taxon>
        <taxon>Brassicaceae</taxon>
        <taxon>Thlaspideae</taxon>
        <taxon>Thlaspi</taxon>
    </lineage>
</organism>
<dbReference type="SMART" id="SM00320">
    <property type="entry name" value="WD40"/>
    <property type="match status" value="4"/>
</dbReference>
<dbReference type="GO" id="GO:0003400">
    <property type="term" value="P:regulation of COPII vesicle coating"/>
    <property type="evidence" value="ECO:0007669"/>
    <property type="project" value="TreeGrafter"/>
</dbReference>
<comment type="subcellular location">
    <subcellularLocation>
        <location evidence="1">Endoplasmic reticulum membrane</location>
        <topology evidence="1">Single-pass membrane protein</topology>
    </subcellularLocation>
</comment>
<keyword evidence="3" id="KW-0853">WD repeat</keyword>
<dbReference type="GO" id="GO:0005789">
    <property type="term" value="C:endoplasmic reticulum membrane"/>
    <property type="evidence" value="ECO:0007669"/>
    <property type="project" value="UniProtKB-SubCell"/>
</dbReference>
<feature type="compositionally biased region" description="Basic and acidic residues" evidence="11">
    <location>
        <begin position="27"/>
        <end position="39"/>
    </location>
</feature>
<protein>
    <recommendedName>
        <fullName evidence="15">SEC12-like protein 2</fullName>
    </recommendedName>
</protein>
<keyword evidence="5" id="KW-0677">Repeat</keyword>
<feature type="transmembrane region" description="Helical" evidence="12">
    <location>
        <begin position="369"/>
        <end position="387"/>
    </location>
</feature>
<dbReference type="Proteomes" id="UP000836841">
    <property type="component" value="Chromosome 2"/>
</dbReference>
<evidence type="ECO:0000256" key="7">
    <source>
        <dbReference type="ARBA" id="ARBA00022892"/>
    </source>
</evidence>
<dbReference type="SUPFAM" id="SSF50978">
    <property type="entry name" value="WD40 repeat-like"/>
    <property type="match status" value="1"/>
</dbReference>
<keyword evidence="8" id="KW-0653">Protein transport</keyword>
<keyword evidence="9 12" id="KW-1133">Transmembrane helix</keyword>
<proteinExistence type="predicted"/>
<dbReference type="InterPro" id="IPR015943">
    <property type="entry name" value="WD40/YVTN_repeat-like_dom_sf"/>
</dbReference>
<reference evidence="13 14" key="1">
    <citation type="submission" date="2022-03" db="EMBL/GenBank/DDBJ databases">
        <authorList>
            <person name="Nunn A."/>
            <person name="Chopra R."/>
            <person name="Nunn A."/>
            <person name="Contreras Garrido A."/>
        </authorList>
    </citation>
    <scope>NUCLEOTIDE SEQUENCE [LARGE SCALE GENOMIC DNA]</scope>
</reference>
<gene>
    <name evidence="13" type="ORF">TAV2_LOCUS5891</name>
</gene>
<keyword evidence="10 12" id="KW-0472">Membrane</keyword>
<evidence type="ECO:0000256" key="9">
    <source>
        <dbReference type="ARBA" id="ARBA00022989"/>
    </source>
</evidence>
<dbReference type="InterPro" id="IPR001680">
    <property type="entry name" value="WD40_rpt"/>
</dbReference>
<dbReference type="AlphaFoldDB" id="A0AAU9RQ39"/>
<feature type="region of interest" description="Disordered" evidence="11">
    <location>
        <begin position="27"/>
        <end position="54"/>
    </location>
</feature>
<evidence type="ECO:0000256" key="8">
    <source>
        <dbReference type="ARBA" id="ARBA00022927"/>
    </source>
</evidence>
<dbReference type="GO" id="GO:0005085">
    <property type="term" value="F:guanyl-nucleotide exchange factor activity"/>
    <property type="evidence" value="ECO:0007669"/>
    <property type="project" value="InterPro"/>
</dbReference>
<evidence type="ECO:0000256" key="5">
    <source>
        <dbReference type="ARBA" id="ARBA00022737"/>
    </source>
</evidence>
<evidence type="ECO:0000256" key="3">
    <source>
        <dbReference type="ARBA" id="ARBA00022574"/>
    </source>
</evidence>
<evidence type="ECO:0008006" key="15">
    <source>
        <dbReference type="Google" id="ProtNLM"/>
    </source>
</evidence>
<dbReference type="GO" id="GO:0006888">
    <property type="term" value="P:endoplasmic reticulum to Golgi vesicle-mediated transport"/>
    <property type="evidence" value="ECO:0007669"/>
    <property type="project" value="TreeGrafter"/>
</dbReference>
<sequence>MANQLSNTQTYGVPIYAAEWIPEETVRSKIDKDEEKPEDGGESSSSRSCIVLSGGGGEGNSGIPNVILICRVDLETNSLSEQPIRDLRSLLQLGKLLLGTDLPYRMTVHPRGGGPICALPNSCKLFDWENIMNPSEDNQAGEESDEVITELRDVGQQLALAFNQEGSVLASGGEDGTLRIFEWPSMKTLLNESNAHASVKSLTFSESGKFLVSLGGPLCRVWDVDASAAIASLPKEKDEMFAYCRFSVDNAGNEVLYIAANTERGGSIITCDPTSWKRKRSTLIKNNPISAFNVSADGKLLALGTLEGDVLIIDSTKMKTFQVAKKAHLGFVTALTFSPDSRCLVSVSLDSRAKLTVIEQTHGKGGPRWWLLVLLLILTYIVSYFFTKAKGIIPMKIPQVIPQHDAAE</sequence>
<evidence type="ECO:0000256" key="4">
    <source>
        <dbReference type="ARBA" id="ARBA00022692"/>
    </source>
</evidence>
<evidence type="ECO:0000313" key="14">
    <source>
        <dbReference type="Proteomes" id="UP000836841"/>
    </source>
</evidence>
<dbReference type="FunFam" id="2.130.10.10:FF:000612">
    <property type="entry name" value="SEC12-like protein 2"/>
    <property type="match status" value="1"/>
</dbReference>
<evidence type="ECO:0000313" key="13">
    <source>
        <dbReference type="EMBL" id="CAH2045904.1"/>
    </source>
</evidence>
<dbReference type="PANTHER" id="PTHR23284:SF0">
    <property type="entry name" value="PROLACTIN REGULATORY ELEMENT-BINDING PROTEIN"/>
    <property type="match status" value="1"/>
</dbReference>
<evidence type="ECO:0000256" key="11">
    <source>
        <dbReference type="SAM" id="MobiDB-lite"/>
    </source>
</evidence>
<dbReference type="InterPro" id="IPR036322">
    <property type="entry name" value="WD40_repeat_dom_sf"/>
</dbReference>
<dbReference type="Pfam" id="PF00400">
    <property type="entry name" value="WD40"/>
    <property type="match status" value="3"/>
</dbReference>
<evidence type="ECO:0000256" key="10">
    <source>
        <dbReference type="ARBA" id="ARBA00023136"/>
    </source>
</evidence>
<name>A0AAU9RQ39_THLAR</name>
<accession>A0AAU9RQ39</accession>
<keyword evidence="6" id="KW-0256">Endoplasmic reticulum</keyword>
<dbReference type="Gene3D" id="2.130.10.10">
    <property type="entry name" value="YVTN repeat-like/Quinoprotein amine dehydrogenase"/>
    <property type="match status" value="1"/>
</dbReference>
<evidence type="ECO:0000256" key="12">
    <source>
        <dbReference type="SAM" id="Phobius"/>
    </source>
</evidence>
<dbReference type="GO" id="GO:0015031">
    <property type="term" value="P:protein transport"/>
    <property type="evidence" value="ECO:0007669"/>
    <property type="project" value="UniProtKB-KW"/>
</dbReference>
<evidence type="ECO:0000256" key="1">
    <source>
        <dbReference type="ARBA" id="ARBA00004389"/>
    </source>
</evidence>